<evidence type="ECO:0000313" key="4">
    <source>
        <dbReference type="Proteomes" id="UP000281553"/>
    </source>
</evidence>
<dbReference type="Proteomes" id="UP000281553">
    <property type="component" value="Unassembled WGS sequence"/>
</dbReference>
<keyword evidence="4" id="KW-1185">Reference proteome</keyword>
<keyword evidence="2" id="KW-0472">Membrane</keyword>
<feature type="transmembrane region" description="Helical" evidence="2">
    <location>
        <begin position="121"/>
        <end position="142"/>
    </location>
</feature>
<keyword evidence="2" id="KW-1133">Transmembrane helix</keyword>
<dbReference type="GO" id="GO:0015204">
    <property type="term" value="F:urea transmembrane transporter activity"/>
    <property type="evidence" value="ECO:0007669"/>
    <property type="project" value="InterPro"/>
</dbReference>
<dbReference type="InterPro" id="IPR031155">
    <property type="entry name" value="DUR"/>
</dbReference>
<sequence>MERFEASAVFLSYSLIMLVLSIIMAILRKYILKKKKDTTGFEGLANSGTLVVAFITQFTWVSTFLHSSGFGLRFGISGPVWYSTTAIFPSVLFAVLFTQFRRRAPGARTFLQVSHARFGKTAHMVLCGFALLNNFSILALVISSTSYWGLNGHS</sequence>
<dbReference type="Gene3D" id="1.20.1730.10">
    <property type="entry name" value="Sodium/glucose cotransporter"/>
    <property type="match status" value="1"/>
</dbReference>
<accession>A0A3P6QQA7</accession>
<feature type="transmembrane region" description="Helical" evidence="2">
    <location>
        <begin position="80"/>
        <end position="100"/>
    </location>
</feature>
<keyword evidence="1" id="KW-0813">Transport</keyword>
<dbReference type="EMBL" id="UYRU01002288">
    <property type="protein sequence ID" value="VDK33911.1"/>
    <property type="molecule type" value="Genomic_DNA"/>
</dbReference>
<gene>
    <name evidence="3" type="ORF">DILT_LOCUS532</name>
</gene>
<dbReference type="PANTHER" id="PTHR46154:SF4">
    <property type="entry name" value="UREA ACTIVE TRANSPORTER"/>
    <property type="match status" value="1"/>
</dbReference>
<keyword evidence="2" id="KW-0812">Transmembrane</keyword>
<evidence type="ECO:0000256" key="1">
    <source>
        <dbReference type="ARBA" id="ARBA00022448"/>
    </source>
</evidence>
<dbReference type="InterPro" id="IPR038377">
    <property type="entry name" value="Na/Glc_symporter_sf"/>
</dbReference>
<name>A0A3P6QQA7_DIBLA</name>
<proteinExistence type="predicted"/>
<dbReference type="GO" id="GO:0005886">
    <property type="term" value="C:plasma membrane"/>
    <property type="evidence" value="ECO:0007669"/>
    <property type="project" value="TreeGrafter"/>
</dbReference>
<evidence type="ECO:0000256" key="2">
    <source>
        <dbReference type="SAM" id="Phobius"/>
    </source>
</evidence>
<protein>
    <submittedName>
        <fullName evidence="3">Uncharacterized protein</fullName>
    </submittedName>
</protein>
<dbReference type="OrthoDB" id="6132759at2759"/>
<organism evidence="3 4">
    <name type="scientific">Dibothriocephalus latus</name>
    <name type="common">Fish tapeworm</name>
    <name type="synonym">Diphyllobothrium latum</name>
    <dbReference type="NCBI Taxonomy" id="60516"/>
    <lineage>
        <taxon>Eukaryota</taxon>
        <taxon>Metazoa</taxon>
        <taxon>Spiralia</taxon>
        <taxon>Lophotrochozoa</taxon>
        <taxon>Platyhelminthes</taxon>
        <taxon>Cestoda</taxon>
        <taxon>Eucestoda</taxon>
        <taxon>Diphyllobothriidea</taxon>
        <taxon>Diphyllobothriidae</taxon>
        <taxon>Dibothriocephalus</taxon>
    </lineage>
</organism>
<feature type="transmembrane region" description="Helical" evidence="2">
    <location>
        <begin position="39"/>
        <end position="60"/>
    </location>
</feature>
<evidence type="ECO:0000313" key="3">
    <source>
        <dbReference type="EMBL" id="VDK33911.1"/>
    </source>
</evidence>
<reference evidence="3 4" key="1">
    <citation type="submission" date="2018-11" db="EMBL/GenBank/DDBJ databases">
        <authorList>
            <consortium name="Pathogen Informatics"/>
        </authorList>
    </citation>
    <scope>NUCLEOTIDE SEQUENCE [LARGE SCALE GENOMIC DNA]</scope>
</reference>
<dbReference type="AlphaFoldDB" id="A0A3P6QQA7"/>
<dbReference type="PANTHER" id="PTHR46154">
    <property type="match status" value="1"/>
</dbReference>
<feature type="transmembrane region" description="Helical" evidence="2">
    <location>
        <begin position="6"/>
        <end position="27"/>
    </location>
</feature>